<dbReference type="InterPro" id="IPR020449">
    <property type="entry name" value="Tscrpt_reg_AraC-type_HTH"/>
</dbReference>
<dbReference type="SUPFAM" id="SSF46689">
    <property type="entry name" value="Homeodomain-like"/>
    <property type="match status" value="2"/>
</dbReference>
<dbReference type="InterPro" id="IPR009057">
    <property type="entry name" value="Homeodomain-like_sf"/>
</dbReference>
<keyword evidence="5" id="KW-0805">Transcription regulation</keyword>
<evidence type="ECO:0000256" key="4">
    <source>
        <dbReference type="ARBA" id="ARBA00023012"/>
    </source>
</evidence>
<evidence type="ECO:0000256" key="8">
    <source>
        <dbReference type="PROSITE-ProRule" id="PRU00169"/>
    </source>
</evidence>
<dbReference type="PROSITE" id="PS50110">
    <property type="entry name" value="RESPONSE_REGULATORY"/>
    <property type="match status" value="1"/>
</dbReference>
<evidence type="ECO:0000256" key="6">
    <source>
        <dbReference type="ARBA" id="ARBA00023125"/>
    </source>
</evidence>
<feature type="modified residue" description="4-aspartylphosphate" evidence="8">
    <location>
        <position position="57"/>
    </location>
</feature>
<keyword evidence="3 8" id="KW-0597">Phosphoprotein</keyword>
<feature type="domain" description="Response regulatory" evidence="10">
    <location>
        <begin position="5"/>
        <end position="122"/>
    </location>
</feature>
<dbReference type="InterPro" id="IPR011006">
    <property type="entry name" value="CheY-like_superfamily"/>
</dbReference>
<evidence type="ECO:0000259" key="9">
    <source>
        <dbReference type="PROSITE" id="PS01124"/>
    </source>
</evidence>
<dbReference type="Gene3D" id="1.10.10.60">
    <property type="entry name" value="Homeodomain-like"/>
    <property type="match status" value="2"/>
</dbReference>
<dbReference type="InterPro" id="IPR018060">
    <property type="entry name" value="HTH_AraC"/>
</dbReference>
<reference evidence="11 12" key="1">
    <citation type="submission" date="2021-04" db="EMBL/GenBank/DDBJ databases">
        <authorList>
            <person name="Rakotoarivonina H."/>
        </authorList>
    </citation>
    <scope>NUCLEOTIDE SEQUENCE [LARGE SCALE GENOMIC DNA]</scope>
    <source>
        <strain evidence="11 12">XE</strain>
    </source>
</reference>
<evidence type="ECO:0000259" key="10">
    <source>
        <dbReference type="PROSITE" id="PS50110"/>
    </source>
</evidence>
<keyword evidence="2" id="KW-0963">Cytoplasm</keyword>
<dbReference type="Pfam" id="PF00072">
    <property type="entry name" value="Response_reg"/>
    <property type="match status" value="1"/>
</dbReference>
<keyword evidence="6" id="KW-0238">DNA-binding</keyword>
<name>A0ABN7S2R2_THEXY</name>
<keyword evidence="12" id="KW-1185">Reference proteome</keyword>
<sequence length="437" mass="50313">MPVYTVLIVDDEPLICQGIRSLLADSGLPIRNIVTATSGHEALDHVRMEDVDLIITDIQMPGMSGIELMHQAKMIKPWVQTFVVSAHESFQYAQMAIRLGAKDYLIKPLDHGQFLDRVRDVLLTAEKPKETGLAEGAEAVRERFRMRELKPRQIEALKGLLEGAPQDAESLEALGLDVRGPYFSVIKLQLEIEDRPFAGKEKELLRYGALNIVCELLDGEWRHHAFFSGRDEITVVLQWDLSRDQEASVSPIHQMEMLARSMHHNLRKVLGIGCTLGISQVLTGLRYLPELNEQSRKAIEWNRSHDDHHVFYYGDLQRGPVREDPTEEELRVQNNRIVETAKAYIDEHYAKKGLTLLEVAQQIHVSPNYLSYLFKKYMGCNLWEYVVKLRMEESRRLLLNTDLRRYEIAERVGYESPEHFSKMFKKYFGASPSELKK</sequence>
<dbReference type="Gene3D" id="3.40.50.2300">
    <property type="match status" value="1"/>
</dbReference>
<dbReference type="PRINTS" id="PR00032">
    <property type="entry name" value="HTHARAC"/>
</dbReference>
<dbReference type="PROSITE" id="PS01124">
    <property type="entry name" value="HTH_ARAC_FAMILY_2"/>
    <property type="match status" value="1"/>
</dbReference>
<evidence type="ECO:0000313" key="11">
    <source>
        <dbReference type="EMBL" id="CAG5091157.1"/>
    </source>
</evidence>
<evidence type="ECO:0000256" key="1">
    <source>
        <dbReference type="ARBA" id="ARBA00004496"/>
    </source>
</evidence>
<keyword evidence="4" id="KW-0902">Two-component regulatory system</keyword>
<dbReference type="EMBL" id="CAJRAY010000080">
    <property type="protein sequence ID" value="CAG5091157.1"/>
    <property type="molecule type" value="Genomic_DNA"/>
</dbReference>
<dbReference type="SMART" id="SM00342">
    <property type="entry name" value="HTH_ARAC"/>
    <property type="match status" value="1"/>
</dbReference>
<comment type="subcellular location">
    <subcellularLocation>
        <location evidence="1">Cytoplasm</location>
    </subcellularLocation>
</comment>
<dbReference type="SUPFAM" id="SSF52172">
    <property type="entry name" value="CheY-like"/>
    <property type="match status" value="1"/>
</dbReference>
<dbReference type="PANTHER" id="PTHR42713">
    <property type="entry name" value="HISTIDINE KINASE-RELATED"/>
    <property type="match status" value="1"/>
</dbReference>
<dbReference type="InterPro" id="IPR001789">
    <property type="entry name" value="Sig_transdc_resp-reg_receiver"/>
</dbReference>
<evidence type="ECO:0000256" key="2">
    <source>
        <dbReference type="ARBA" id="ARBA00022490"/>
    </source>
</evidence>
<evidence type="ECO:0000256" key="3">
    <source>
        <dbReference type="ARBA" id="ARBA00022553"/>
    </source>
</evidence>
<comment type="caution">
    <text evidence="11">The sequence shown here is derived from an EMBL/GenBank/DDBJ whole genome shotgun (WGS) entry which is preliminary data.</text>
</comment>
<dbReference type="PANTHER" id="PTHR42713:SF3">
    <property type="entry name" value="TRANSCRIPTIONAL REGULATORY PROTEIN HPTR"/>
    <property type="match status" value="1"/>
</dbReference>
<accession>A0ABN7S2R2</accession>
<dbReference type="Proteomes" id="UP000681526">
    <property type="component" value="Unassembled WGS sequence"/>
</dbReference>
<dbReference type="Pfam" id="PF12833">
    <property type="entry name" value="HTH_18"/>
    <property type="match status" value="1"/>
</dbReference>
<evidence type="ECO:0000313" key="12">
    <source>
        <dbReference type="Proteomes" id="UP000681526"/>
    </source>
</evidence>
<dbReference type="InterPro" id="IPR051552">
    <property type="entry name" value="HptR"/>
</dbReference>
<evidence type="ECO:0000256" key="7">
    <source>
        <dbReference type="ARBA" id="ARBA00023163"/>
    </source>
</evidence>
<dbReference type="SMART" id="SM00448">
    <property type="entry name" value="REC"/>
    <property type="match status" value="1"/>
</dbReference>
<dbReference type="CDD" id="cd17536">
    <property type="entry name" value="REC_YesN-like"/>
    <property type="match status" value="1"/>
</dbReference>
<protein>
    <submittedName>
        <fullName evidence="11">Two-component response regulator</fullName>
    </submittedName>
</protein>
<feature type="domain" description="HTH araC/xylS-type" evidence="9">
    <location>
        <begin position="339"/>
        <end position="437"/>
    </location>
</feature>
<proteinExistence type="predicted"/>
<keyword evidence="7" id="KW-0804">Transcription</keyword>
<evidence type="ECO:0000256" key="5">
    <source>
        <dbReference type="ARBA" id="ARBA00023015"/>
    </source>
</evidence>
<organism evidence="11 12">
    <name type="scientific">Thermobacillus xylanilyticus</name>
    <dbReference type="NCBI Taxonomy" id="76633"/>
    <lineage>
        <taxon>Bacteria</taxon>
        <taxon>Bacillati</taxon>
        <taxon>Bacillota</taxon>
        <taxon>Bacilli</taxon>
        <taxon>Bacillales</taxon>
        <taxon>Paenibacillaceae</taxon>
        <taxon>Thermobacillus</taxon>
    </lineage>
</organism>
<gene>
    <name evidence="11" type="primary">txxe 3111-araT</name>
    <name evidence="11" type="ORF">TXXE_15105</name>
</gene>